<gene>
    <name evidence="7" type="ORF">PDMSB3_0986</name>
</gene>
<evidence type="ECO:0000256" key="3">
    <source>
        <dbReference type="ARBA" id="ARBA00023027"/>
    </source>
</evidence>
<dbReference type="KEGG" id="pdio:PDMSB3_0986.1"/>
<dbReference type="GO" id="GO:0005829">
    <property type="term" value="C:cytosol"/>
    <property type="evidence" value="ECO:0007669"/>
    <property type="project" value="TreeGrafter"/>
</dbReference>
<evidence type="ECO:0000256" key="2">
    <source>
        <dbReference type="ARBA" id="ARBA00023002"/>
    </source>
</evidence>
<feature type="domain" description="D-isomer specific 2-hydroxyacid dehydrogenase NAD-binding" evidence="6">
    <location>
        <begin position="124"/>
        <end position="295"/>
    </location>
</feature>
<dbReference type="InterPro" id="IPR036291">
    <property type="entry name" value="NAD(P)-bd_dom_sf"/>
</dbReference>
<proteinExistence type="inferred from homology"/>
<dbReference type="AlphaFoldDB" id="A0A5Q4Z346"/>
<dbReference type="InterPro" id="IPR006140">
    <property type="entry name" value="D-isomer_DH_NAD-bd"/>
</dbReference>
<dbReference type="SUPFAM" id="SSF52283">
    <property type="entry name" value="Formate/glycerate dehydrogenase catalytic domain-like"/>
    <property type="match status" value="1"/>
</dbReference>
<dbReference type="GO" id="GO:0016618">
    <property type="term" value="F:hydroxypyruvate reductase [NAD(P)H] activity"/>
    <property type="evidence" value="ECO:0007669"/>
    <property type="project" value="TreeGrafter"/>
</dbReference>
<dbReference type="EC" id="1.1.1.95" evidence="7"/>
<dbReference type="PANTHER" id="PTHR10996">
    <property type="entry name" value="2-HYDROXYACID DEHYDROGENASE-RELATED"/>
    <property type="match status" value="1"/>
</dbReference>
<dbReference type="InterPro" id="IPR050223">
    <property type="entry name" value="D-isomer_2-hydroxyacid_DH"/>
</dbReference>
<dbReference type="FunFam" id="3.40.50.720:FF:000213">
    <property type="entry name" value="Putative 2-hydroxyacid dehydrogenase"/>
    <property type="match status" value="1"/>
</dbReference>
<dbReference type="InterPro" id="IPR006139">
    <property type="entry name" value="D-isomer_2_OHA_DH_cat_dom"/>
</dbReference>
<dbReference type="Gene3D" id="3.40.50.720">
    <property type="entry name" value="NAD(P)-binding Rossmann-like Domain"/>
    <property type="match status" value="2"/>
</dbReference>
<dbReference type="Pfam" id="PF02826">
    <property type="entry name" value="2-Hacid_dh_C"/>
    <property type="match status" value="1"/>
</dbReference>
<dbReference type="GO" id="GO:0030267">
    <property type="term" value="F:glyoxylate reductase (NADPH) activity"/>
    <property type="evidence" value="ECO:0007669"/>
    <property type="project" value="TreeGrafter"/>
</dbReference>
<dbReference type="PANTHER" id="PTHR10996:SF178">
    <property type="entry name" value="2-HYDROXYACID DEHYDROGENASE YGL185C-RELATED"/>
    <property type="match status" value="1"/>
</dbReference>
<name>A0A5Q4Z346_9BURK</name>
<evidence type="ECO:0000256" key="4">
    <source>
        <dbReference type="RuleBase" id="RU003719"/>
    </source>
</evidence>
<sequence>MGDAPTSQNSGKPVALVLVFITEAHRELVAQSFDLIYAPNAALGADRSNGAAQIAAHGPAIEVVLTNGTNGITPDELDAMPNLKIVCTLGVGYENVPLDHARQRGVAVCNAANTNDDCVADHAMAILLAAVRGVPKLNRQCREGIWRDDIPRPPHVSGRRMGILGLGAIGRKIARRGVGFDLEIGYFNRAPRHDVPYRYFTGVVALAAWCDYLMVTVPGGTQTQHMVNAEVLDALGPQGVLVNVARGGVVDTAALAQSLREGRVYNAALDVYEGEPEPPRVLFEFDNVVLTPHVGGISPQAIHASVVRFIENAKLHLAGKPLLSRVN</sequence>
<dbReference type="CDD" id="cd12156">
    <property type="entry name" value="HPPR"/>
    <property type="match status" value="1"/>
</dbReference>
<keyword evidence="2 4" id="KW-0560">Oxidoreductase</keyword>
<dbReference type="InterPro" id="IPR029752">
    <property type="entry name" value="D-isomer_DH_CS1"/>
</dbReference>
<keyword evidence="1" id="KW-0521">NADP</keyword>
<keyword evidence="3" id="KW-0520">NAD</keyword>
<evidence type="ECO:0000313" key="7">
    <source>
        <dbReference type="EMBL" id="VVD32284.1"/>
    </source>
</evidence>
<reference evidence="7 8" key="1">
    <citation type="submission" date="2019-08" db="EMBL/GenBank/DDBJ databases">
        <authorList>
            <person name="Herpell B J."/>
        </authorList>
    </citation>
    <scope>NUCLEOTIDE SEQUENCE [LARGE SCALE GENOMIC DNA]</scope>
    <source>
        <strain evidence="8">Msb3</strain>
    </source>
</reference>
<organism evidence="7 8">
    <name type="scientific">Paraburkholderia dioscoreae</name>
    <dbReference type="NCBI Taxonomy" id="2604047"/>
    <lineage>
        <taxon>Bacteria</taxon>
        <taxon>Pseudomonadati</taxon>
        <taxon>Pseudomonadota</taxon>
        <taxon>Betaproteobacteria</taxon>
        <taxon>Burkholderiales</taxon>
        <taxon>Burkholderiaceae</taxon>
        <taxon>Paraburkholderia</taxon>
    </lineage>
</organism>
<dbReference type="GO" id="GO:0004617">
    <property type="term" value="F:phosphoglycerate dehydrogenase activity"/>
    <property type="evidence" value="ECO:0007669"/>
    <property type="project" value="UniProtKB-EC"/>
</dbReference>
<keyword evidence="8" id="KW-1185">Reference proteome</keyword>
<accession>A0A5Q4Z346</accession>
<feature type="domain" description="D-isomer specific 2-hydroxyacid dehydrogenase catalytic" evidence="5">
    <location>
        <begin position="53"/>
        <end position="327"/>
    </location>
</feature>
<evidence type="ECO:0000313" key="8">
    <source>
        <dbReference type="Proteomes" id="UP000325811"/>
    </source>
</evidence>
<dbReference type="Pfam" id="PF00389">
    <property type="entry name" value="2-Hacid_dh"/>
    <property type="match status" value="1"/>
</dbReference>
<evidence type="ECO:0000259" key="6">
    <source>
        <dbReference type="Pfam" id="PF02826"/>
    </source>
</evidence>
<evidence type="ECO:0000256" key="1">
    <source>
        <dbReference type="ARBA" id="ARBA00022857"/>
    </source>
</evidence>
<dbReference type="SUPFAM" id="SSF51735">
    <property type="entry name" value="NAD(P)-binding Rossmann-fold domains"/>
    <property type="match status" value="1"/>
</dbReference>
<dbReference type="RefSeq" id="WP_007176653.1">
    <property type="nucleotide sequence ID" value="NZ_LR699554.1"/>
</dbReference>
<protein>
    <submittedName>
        <fullName evidence="7">D-3-phosphoglycerate dehydrogenase</fullName>
        <ecNumber evidence="7">1.1.1.95</ecNumber>
    </submittedName>
</protein>
<comment type="similarity">
    <text evidence="4">Belongs to the D-isomer specific 2-hydroxyacid dehydrogenase family.</text>
</comment>
<dbReference type="EMBL" id="LR699554">
    <property type="protein sequence ID" value="VVD32284.1"/>
    <property type="molecule type" value="Genomic_DNA"/>
</dbReference>
<dbReference type="Proteomes" id="UP000325811">
    <property type="component" value="Chromosome II"/>
</dbReference>
<dbReference type="PROSITE" id="PS00065">
    <property type="entry name" value="D_2_HYDROXYACID_DH_1"/>
    <property type="match status" value="1"/>
</dbReference>
<dbReference type="GO" id="GO:0051287">
    <property type="term" value="F:NAD binding"/>
    <property type="evidence" value="ECO:0007669"/>
    <property type="project" value="InterPro"/>
</dbReference>
<evidence type="ECO:0000259" key="5">
    <source>
        <dbReference type="Pfam" id="PF00389"/>
    </source>
</evidence>